<reference evidence="2" key="1">
    <citation type="journal article" date="2020" name="Stud. Mycol.">
        <title>101 Dothideomycetes genomes: a test case for predicting lifestyles and emergence of pathogens.</title>
        <authorList>
            <person name="Haridas S."/>
            <person name="Albert R."/>
            <person name="Binder M."/>
            <person name="Bloem J."/>
            <person name="Labutti K."/>
            <person name="Salamov A."/>
            <person name="Andreopoulos B."/>
            <person name="Baker S."/>
            <person name="Barry K."/>
            <person name="Bills G."/>
            <person name="Bluhm B."/>
            <person name="Cannon C."/>
            <person name="Castanera R."/>
            <person name="Culley D."/>
            <person name="Daum C."/>
            <person name="Ezra D."/>
            <person name="Gonzalez J."/>
            <person name="Henrissat B."/>
            <person name="Kuo A."/>
            <person name="Liang C."/>
            <person name="Lipzen A."/>
            <person name="Lutzoni F."/>
            <person name="Magnuson J."/>
            <person name="Mondo S."/>
            <person name="Nolan M."/>
            <person name="Ohm R."/>
            <person name="Pangilinan J."/>
            <person name="Park H.-J."/>
            <person name="Ramirez L."/>
            <person name="Alfaro M."/>
            <person name="Sun H."/>
            <person name="Tritt A."/>
            <person name="Yoshinaga Y."/>
            <person name="Zwiers L.-H."/>
            <person name="Turgeon B."/>
            <person name="Goodwin S."/>
            <person name="Spatafora J."/>
            <person name="Crous P."/>
            <person name="Grigoriev I."/>
        </authorList>
    </citation>
    <scope>NUCLEOTIDE SEQUENCE</scope>
    <source>
        <strain evidence="2">CBS 122368</strain>
    </source>
</reference>
<dbReference type="OrthoDB" id="4186099at2759"/>
<evidence type="ECO:0000313" key="2">
    <source>
        <dbReference type="EMBL" id="KAF2253638.1"/>
    </source>
</evidence>
<name>A0A6A6ITY5_9PLEO</name>
<keyword evidence="1" id="KW-0732">Signal</keyword>
<dbReference type="GeneID" id="54581543"/>
<accession>A0A6A6ITY5</accession>
<dbReference type="EMBL" id="ML987191">
    <property type="protein sequence ID" value="KAF2253638.1"/>
    <property type="molecule type" value="Genomic_DNA"/>
</dbReference>
<evidence type="ECO:0000256" key="1">
    <source>
        <dbReference type="SAM" id="SignalP"/>
    </source>
</evidence>
<protein>
    <submittedName>
        <fullName evidence="2">Uncharacterized protein</fullName>
    </submittedName>
</protein>
<feature type="chain" id="PRO_5025489749" evidence="1">
    <location>
        <begin position="21"/>
        <end position="129"/>
    </location>
</feature>
<organism evidence="2 3">
    <name type="scientific">Trematosphaeria pertusa</name>
    <dbReference type="NCBI Taxonomy" id="390896"/>
    <lineage>
        <taxon>Eukaryota</taxon>
        <taxon>Fungi</taxon>
        <taxon>Dikarya</taxon>
        <taxon>Ascomycota</taxon>
        <taxon>Pezizomycotina</taxon>
        <taxon>Dothideomycetes</taxon>
        <taxon>Pleosporomycetidae</taxon>
        <taxon>Pleosporales</taxon>
        <taxon>Massarineae</taxon>
        <taxon>Trematosphaeriaceae</taxon>
        <taxon>Trematosphaeria</taxon>
    </lineage>
</organism>
<proteinExistence type="predicted"/>
<keyword evidence="3" id="KW-1185">Reference proteome</keyword>
<dbReference type="RefSeq" id="XP_033688642.1">
    <property type="nucleotide sequence ID" value="XM_033828213.1"/>
</dbReference>
<feature type="signal peptide" evidence="1">
    <location>
        <begin position="1"/>
        <end position="20"/>
    </location>
</feature>
<gene>
    <name evidence="2" type="ORF">BU26DRAFT_515957</name>
</gene>
<sequence length="129" mass="13714">MQFLTTLSTLLLALSTLTLSTPTPNSPSDAAAADVAPRSAIFPGCILGQMICGWSLINNGVDQALLRDFLCQDMGRCDGNSGDIWNTLWQCVADNNVVAQYIPGHVCGGAYSCVIDKFNWAYTCKGGSC</sequence>
<dbReference type="AlphaFoldDB" id="A0A6A6ITY5"/>
<dbReference type="Proteomes" id="UP000800094">
    <property type="component" value="Unassembled WGS sequence"/>
</dbReference>
<evidence type="ECO:0000313" key="3">
    <source>
        <dbReference type="Proteomes" id="UP000800094"/>
    </source>
</evidence>